<evidence type="ECO:0000256" key="1">
    <source>
        <dbReference type="ARBA" id="ARBA00004651"/>
    </source>
</evidence>
<feature type="transmembrane region" description="Helical" evidence="7">
    <location>
        <begin position="171"/>
        <end position="192"/>
    </location>
</feature>
<comment type="caution">
    <text evidence="8">The sequence shown here is derived from an EMBL/GenBank/DDBJ whole genome shotgun (WGS) entry which is preliminary data.</text>
</comment>
<protein>
    <recommendedName>
        <fullName evidence="10">Flippase-like domain-containing protein</fullName>
    </recommendedName>
</protein>
<evidence type="ECO:0000256" key="6">
    <source>
        <dbReference type="SAM" id="MobiDB-lite"/>
    </source>
</evidence>
<keyword evidence="2" id="KW-1003">Cell membrane</keyword>
<keyword evidence="5 7" id="KW-0472">Membrane</keyword>
<sequence>MAGVSDTAPVLPPPATTTSTPSVRRRVLRAAIWLVVAVFAWVALDRLIGRIDWTAVGNALGRVEPWMALPLLAMLLVRQVLNAVPLVYYVPGLSWGRSVQNDLAANVVATFAPPPGDIVLRIAMFRSWGLDPVRGMTGVTLNSFKFYAVRFLVPGLGLLLLTGYELSQRQYVLALASLLVAAAILGMLVAILSSQSLARRAGYWAGRLLRTFRRSTDPDAIGDRAVELRHQAADSLRRGLAPSLVALVGMTLADATILLLALRSVGVGPDTLPVTEILGMVLLTYPLTTLPLFGFGVIEAILIAAWTLTAGVLVEPSLVAATIVWRIVTILGTLAIGAVVLVVWRVRARSGFGASVS</sequence>
<feature type="transmembrane region" description="Helical" evidence="7">
    <location>
        <begin position="277"/>
        <end position="303"/>
    </location>
</feature>
<dbReference type="OrthoDB" id="3775941at2"/>
<dbReference type="GO" id="GO:0005886">
    <property type="term" value="C:plasma membrane"/>
    <property type="evidence" value="ECO:0007669"/>
    <property type="project" value="UniProtKB-SubCell"/>
</dbReference>
<feature type="transmembrane region" description="Helical" evidence="7">
    <location>
        <begin position="103"/>
        <end position="124"/>
    </location>
</feature>
<dbReference type="Pfam" id="PF03706">
    <property type="entry name" value="LPG_synthase_TM"/>
    <property type="match status" value="1"/>
</dbReference>
<evidence type="ECO:0000256" key="2">
    <source>
        <dbReference type="ARBA" id="ARBA00022475"/>
    </source>
</evidence>
<feature type="transmembrane region" description="Helical" evidence="7">
    <location>
        <begin position="244"/>
        <end position="265"/>
    </location>
</feature>
<name>A0A5C5BEZ2_9MICO</name>
<evidence type="ECO:0000313" key="8">
    <source>
        <dbReference type="EMBL" id="TNU76255.1"/>
    </source>
</evidence>
<evidence type="ECO:0008006" key="10">
    <source>
        <dbReference type="Google" id="ProtNLM"/>
    </source>
</evidence>
<dbReference type="AlphaFoldDB" id="A0A5C5BEZ2"/>
<proteinExistence type="predicted"/>
<feature type="transmembrane region" description="Helical" evidence="7">
    <location>
        <begin position="144"/>
        <end position="164"/>
    </location>
</feature>
<evidence type="ECO:0000256" key="3">
    <source>
        <dbReference type="ARBA" id="ARBA00022692"/>
    </source>
</evidence>
<gene>
    <name evidence="8" type="ORF">FH969_03985</name>
</gene>
<comment type="subcellular location">
    <subcellularLocation>
        <location evidence="1">Cell membrane</location>
        <topology evidence="1">Multi-pass membrane protein</topology>
    </subcellularLocation>
</comment>
<keyword evidence="4 7" id="KW-1133">Transmembrane helix</keyword>
<evidence type="ECO:0000313" key="9">
    <source>
        <dbReference type="Proteomes" id="UP000313849"/>
    </source>
</evidence>
<feature type="transmembrane region" description="Helical" evidence="7">
    <location>
        <begin position="30"/>
        <end position="48"/>
    </location>
</feature>
<organism evidence="8 9">
    <name type="scientific">Miniimonas arenae</name>
    <dbReference type="NCBI Taxonomy" id="676201"/>
    <lineage>
        <taxon>Bacteria</taxon>
        <taxon>Bacillati</taxon>
        <taxon>Actinomycetota</taxon>
        <taxon>Actinomycetes</taxon>
        <taxon>Micrococcales</taxon>
        <taxon>Beutenbergiaceae</taxon>
        <taxon>Miniimonas</taxon>
    </lineage>
</organism>
<dbReference type="InterPro" id="IPR022791">
    <property type="entry name" value="L-PG_synthase/AglD"/>
</dbReference>
<evidence type="ECO:0000256" key="4">
    <source>
        <dbReference type="ARBA" id="ARBA00022989"/>
    </source>
</evidence>
<keyword evidence="3 7" id="KW-0812">Transmembrane</keyword>
<dbReference type="Proteomes" id="UP000313849">
    <property type="component" value="Unassembled WGS sequence"/>
</dbReference>
<dbReference type="EMBL" id="VENP01000009">
    <property type="protein sequence ID" value="TNU76255.1"/>
    <property type="molecule type" value="Genomic_DNA"/>
</dbReference>
<accession>A0A5C5BEZ2</accession>
<feature type="region of interest" description="Disordered" evidence="6">
    <location>
        <begin position="1"/>
        <end position="20"/>
    </location>
</feature>
<feature type="transmembrane region" description="Helical" evidence="7">
    <location>
        <begin position="323"/>
        <end position="344"/>
    </location>
</feature>
<reference evidence="8 9" key="1">
    <citation type="submission" date="2019-06" db="EMBL/GenBank/DDBJ databases">
        <title>Draft genome sequence of Miniimonas arenae KCTC 19750T isolated from sea sand.</title>
        <authorList>
            <person name="Park S.-J."/>
        </authorList>
    </citation>
    <scope>NUCLEOTIDE SEQUENCE [LARGE SCALE GENOMIC DNA]</scope>
    <source>
        <strain evidence="8 9">KCTC 19750</strain>
    </source>
</reference>
<evidence type="ECO:0000256" key="5">
    <source>
        <dbReference type="ARBA" id="ARBA00023136"/>
    </source>
</evidence>
<feature type="transmembrane region" description="Helical" evidence="7">
    <location>
        <begin position="68"/>
        <end position="91"/>
    </location>
</feature>
<evidence type="ECO:0000256" key="7">
    <source>
        <dbReference type="SAM" id="Phobius"/>
    </source>
</evidence>
<keyword evidence="9" id="KW-1185">Reference proteome</keyword>